<keyword evidence="11 15" id="KW-0233">DNA recombination</keyword>
<evidence type="ECO:0000256" key="8">
    <source>
        <dbReference type="ARBA" id="ARBA00022763"/>
    </source>
</evidence>
<dbReference type="SUPFAM" id="SSF52113">
    <property type="entry name" value="BRCT domain"/>
    <property type="match status" value="1"/>
</dbReference>
<evidence type="ECO:0000256" key="10">
    <source>
        <dbReference type="ARBA" id="ARBA00022842"/>
    </source>
</evidence>
<organism evidence="19 20">
    <name type="scientific">Arachis hypogaea</name>
    <name type="common">Peanut</name>
    <dbReference type="NCBI Taxonomy" id="3818"/>
    <lineage>
        <taxon>Eukaryota</taxon>
        <taxon>Viridiplantae</taxon>
        <taxon>Streptophyta</taxon>
        <taxon>Embryophyta</taxon>
        <taxon>Tracheophyta</taxon>
        <taxon>Spermatophyta</taxon>
        <taxon>Magnoliopsida</taxon>
        <taxon>eudicotyledons</taxon>
        <taxon>Gunneridae</taxon>
        <taxon>Pentapetalae</taxon>
        <taxon>rosids</taxon>
        <taxon>fabids</taxon>
        <taxon>Fabales</taxon>
        <taxon>Fabaceae</taxon>
        <taxon>Papilionoideae</taxon>
        <taxon>50 kb inversion clade</taxon>
        <taxon>dalbergioids sensu lato</taxon>
        <taxon>Dalbergieae</taxon>
        <taxon>Pterocarpus clade</taxon>
        <taxon>Arachis</taxon>
    </lineage>
</organism>
<dbReference type="GO" id="GO:0046872">
    <property type="term" value="F:metal ion binding"/>
    <property type="evidence" value="ECO:0007669"/>
    <property type="project" value="UniProtKB-KW"/>
</dbReference>
<dbReference type="Pfam" id="PF01068">
    <property type="entry name" value="DNA_ligase_A_M"/>
    <property type="match status" value="1"/>
</dbReference>
<keyword evidence="4 15" id="KW-0436">Ligase</keyword>
<reference evidence="19 20" key="1">
    <citation type="submission" date="2019-01" db="EMBL/GenBank/DDBJ databases">
        <title>Sequencing of cultivated peanut Arachis hypogaea provides insights into genome evolution and oil improvement.</title>
        <authorList>
            <person name="Chen X."/>
        </authorList>
    </citation>
    <scope>NUCLEOTIDE SEQUENCE [LARGE SCALE GENOMIC DNA]</scope>
    <source>
        <strain evidence="20">cv. Fuhuasheng</strain>
        <tissue evidence="19">Leaves</tissue>
    </source>
</reference>
<keyword evidence="10" id="KW-0460">Magnesium</keyword>
<evidence type="ECO:0000256" key="14">
    <source>
        <dbReference type="ARBA" id="ARBA00034003"/>
    </source>
</evidence>
<dbReference type="InterPro" id="IPR001357">
    <property type="entry name" value="BRCT_dom"/>
</dbReference>
<dbReference type="EC" id="6.5.1.1" evidence="15"/>
<feature type="domain" description="ATP-dependent DNA ligase family profile" evidence="17">
    <location>
        <begin position="341"/>
        <end position="479"/>
    </location>
</feature>
<comment type="similarity">
    <text evidence="3 16">Belongs to the ATP-dependent DNA ligase family.</text>
</comment>
<dbReference type="GO" id="GO:0003677">
    <property type="term" value="F:DNA binding"/>
    <property type="evidence" value="ECO:0007669"/>
    <property type="project" value="InterPro"/>
</dbReference>
<dbReference type="InterPro" id="IPR016059">
    <property type="entry name" value="DNA_ligase_ATP-dep_CS"/>
</dbReference>
<evidence type="ECO:0000256" key="12">
    <source>
        <dbReference type="ARBA" id="ARBA00023204"/>
    </source>
</evidence>
<name>A0A444ZHV5_ARAHY</name>
<evidence type="ECO:0000256" key="3">
    <source>
        <dbReference type="ARBA" id="ARBA00007572"/>
    </source>
</evidence>
<evidence type="ECO:0000256" key="1">
    <source>
        <dbReference type="ARBA" id="ARBA00001946"/>
    </source>
</evidence>
<evidence type="ECO:0000259" key="18">
    <source>
        <dbReference type="PROSITE" id="PS50172"/>
    </source>
</evidence>
<dbReference type="SUPFAM" id="SSF117018">
    <property type="entry name" value="ATP-dependent DNA ligase DNA-binding domain"/>
    <property type="match status" value="1"/>
</dbReference>
<protein>
    <recommendedName>
        <fullName evidence="15">DNA ligase</fullName>
        <ecNumber evidence="15">6.5.1.1</ecNumber>
    </recommendedName>
</protein>
<keyword evidence="12 15" id="KW-0234">DNA repair</keyword>
<keyword evidence="7 15" id="KW-0547">Nucleotide-binding</keyword>
<dbReference type="CDD" id="cd07968">
    <property type="entry name" value="OBF_DNA_ligase_IV"/>
    <property type="match status" value="1"/>
</dbReference>
<comment type="catalytic activity">
    <reaction evidence="14 15">
        <text>ATP + (deoxyribonucleotide)n-3'-hydroxyl + 5'-phospho-(deoxyribonucleotide)m = (deoxyribonucleotide)n+m + AMP + diphosphate.</text>
        <dbReference type="EC" id="6.5.1.1"/>
    </reaction>
</comment>
<dbReference type="FunFam" id="3.40.50.10190:FF:000072">
    <property type="entry name" value="DNA ligase"/>
    <property type="match status" value="1"/>
</dbReference>
<keyword evidence="8 15" id="KW-0227">DNA damage</keyword>
<evidence type="ECO:0000256" key="9">
    <source>
        <dbReference type="ARBA" id="ARBA00022840"/>
    </source>
</evidence>
<evidence type="ECO:0000256" key="6">
    <source>
        <dbReference type="ARBA" id="ARBA00022737"/>
    </source>
</evidence>
<dbReference type="SUPFAM" id="SSF56091">
    <property type="entry name" value="DNA ligase/mRNA capping enzyme, catalytic domain"/>
    <property type="match status" value="1"/>
</dbReference>
<evidence type="ECO:0000256" key="2">
    <source>
        <dbReference type="ARBA" id="ARBA00004123"/>
    </source>
</evidence>
<dbReference type="CDD" id="cd17722">
    <property type="entry name" value="BRCT_DNA_ligase_IV_rpt1"/>
    <property type="match status" value="1"/>
</dbReference>
<dbReference type="EMBL" id="SDMP01000014">
    <property type="protein sequence ID" value="RYR13708.1"/>
    <property type="molecule type" value="Genomic_DNA"/>
</dbReference>
<dbReference type="CDD" id="cd07903">
    <property type="entry name" value="Adenylation_DNA_ligase_IV"/>
    <property type="match status" value="1"/>
</dbReference>
<dbReference type="PROSITE" id="PS50160">
    <property type="entry name" value="DNA_LIGASE_A3"/>
    <property type="match status" value="1"/>
</dbReference>
<dbReference type="AlphaFoldDB" id="A0A444ZHV5"/>
<dbReference type="GO" id="GO:0006297">
    <property type="term" value="P:nucleotide-excision repair, DNA gap filling"/>
    <property type="evidence" value="ECO:0007669"/>
    <property type="project" value="TreeGrafter"/>
</dbReference>
<dbReference type="InterPro" id="IPR036599">
    <property type="entry name" value="DNA_ligase_N_sf"/>
</dbReference>
<evidence type="ECO:0000313" key="20">
    <source>
        <dbReference type="Proteomes" id="UP000289738"/>
    </source>
</evidence>
<evidence type="ECO:0000256" key="5">
    <source>
        <dbReference type="ARBA" id="ARBA00022723"/>
    </source>
</evidence>
<dbReference type="GO" id="GO:0032807">
    <property type="term" value="C:DNA ligase IV complex"/>
    <property type="evidence" value="ECO:0007669"/>
    <property type="project" value="TreeGrafter"/>
</dbReference>
<feature type="domain" description="BRCT" evidence="18">
    <location>
        <begin position="650"/>
        <end position="738"/>
    </location>
</feature>
<evidence type="ECO:0000259" key="17">
    <source>
        <dbReference type="PROSITE" id="PS50160"/>
    </source>
</evidence>
<dbReference type="Pfam" id="PF04675">
    <property type="entry name" value="DNA_ligase_A_N"/>
    <property type="match status" value="1"/>
</dbReference>
<dbReference type="SMART" id="SM00292">
    <property type="entry name" value="BRCT"/>
    <property type="match status" value="1"/>
</dbReference>
<evidence type="ECO:0000256" key="13">
    <source>
        <dbReference type="ARBA" id="ARBA00023242"/>
    </source>
</evidence>
<dbReference type="InterPro" id="IPR029710">
    <property type="entry name" value="LIG4"/>
</dbReference>
<accession>A0A444ZHV5</accession>
<dbReference type="InterPro" id="IPR012308">
    <property type="entry name" value="DNA_ligase_ATP-dep_N"/>
</dbReference>
<dbReference type="Proteomes" id="UP000289738">
    <property type="component" value="Chromosome B04"/>
</dbReference>
<dbReference type="PROSITE" id="PS00333">
    <property type="entry name" value="DNA_LIGASE_A2"/>
    <property type="match status" value="1"/>
</dbReference>
<dbReference type="PROSITE" id="PS50172">
    <property type="entry name" value="BRCT"/>
    <property type="match status" value="1"/>
</dbReference>
<proteinExistence type="inferred from homology"/>
<dbReference type="NCBIfam" id="TIGR00574">
    <property type="entry name" value="dnl1"/>
    <property type="match status" value="1"/>
</dbReference>
<keyword evidence="20" id="KW-1185">Reference proteome</keyword>
<dbReference type="SUPFAM" id="SSF50249">
    <property type="entry name" value="Nucleic acid-binding proteins"/>
    <property type="match status" value="1"/>
</dbReference>
<dbReference type="Pfam" id="PF16589">
    <property type="entry name" value="BRCT_2"/>
    <property type="match status" value="1"/>
</dbReference>
<dbReference type="Gene3D" id="2.40.50.140">
    <property type="entry name" value="Nucleic acid-binding proteins"/>
    <property type="match status" value="1"/>
</dbReference>
<dbReference type="FunFam" id="3.30.470.30:FF:000014">
    <property type="entry name" value="DNA ligase"/>
    <property type="match status" value="1"/>
</dbReference>
<dbReference type="Pfam" id="PF04679">
    <property type="entry name" value="DNA_ligase_A_C"/>
    <property type="match status" value="1"/>
</dbReference>
<dbReference type="GO" id="GO:0071897">
    <property type="term" value="P:DNA biosynthetic process"/>
    <property type="evidence" value="ECO:0007669"/>
    <property type="project" value="InterPro"/>
</dbReference>
<dbReference type="InterPro" id="IPR000977">
    <property type="entry name" value="DNA_ligase_ATP-dep"/>
</dbReference>
<dbReference type="InterPro" id="IPR012310">
    <property type="entry name" value="DNA_ligase_ATP-dep_cent"/>
</dbReference>
<evidence type="ECO:0000256" key="15">
    <source>
        <dbReference type="RuleBase" id="RU000617"/>
    </source>
</evidence>
<dbReference type="PANTHER" id="PTHR45997">
    <property type="entry name" value="DNA LIGASE 4"/>
    <property type="match status" value="1"/>
</dbReference>
<dbReference type="GO" id="GO:0006303">
    <property type="term" value="P:double-strand break repair via nonhomologous end joining"/>
    <property type="evidence" value="ECO:0007669"/>
    <property type="project" value="TreeGrafter"/>
</dbReference>
<keyword evidence="6" id="KW-0677">Repeat</keyword>
<comment type="caution">
    <text evidence="19">The sequence shown here is derived from an EMBL/GenBank/DDBJ whole genome shotgun (WGS) entry which is preliminary data.</text>
</comment>
<dbReference type="InterPro" id="IPR012340">
    <property type="entry name" value="NA-bd_OB-fold"/>
</dbReference>
<evidence type="ECO:0000256" key="7">
    <source>
        <dbReference type="ARBA" id="ARBA00022741"/>
    </source>
</evidence>
<dbReference type="InterPro" id="IPR036420">
    <property type="entry name" value="BRCT_dom_sf"/>
</dbReference>
<sequence>MATEQTKFSVMCSLFNWTQRAKSPAKKRAKFRKFLDSFCADRNFFPAIRLVLPNLDRERGSYGLKESVLAISLIDALGMSRDSEDALRLINWRKGGAKTGANAGNFALVATEVLQRRQGTASGGLTIKEVNDLLDQLAASENRAEKTQVLSTFIQKTNAQEMKWIIMIVLKDLKLGISEKSIFHEFHPDAEDLFNVTCDLKLVCEKLRDRNQRHKRQDIEVGKAVRPQLAKRVANAAEAWKKLHGKEVVVECKFDGDRIQIHKNGTEIHFFSRNFLDHSEYAHAMSEIIQQNILVDRCILDGEMLVWDSSLNRFAEFGSNQEIAKAARDGLDSDRQWLDVAFDILYFGDTSVIHQTLKERHEILRKVVRPLKGRLEILVPNGGLNSHCSSGEPCWSFIAHNVDEVEKFFKETIENRDEGIVVKDLGSKWEPSDRSGKWLKLKPEYIQAGADLDVLIIGGYYGSGRRGGEVAQFLVGLAERPSPNTHPKRFISFCRVGTGLSDDELDALVTKLKPYFRKYEYPKKRPPSFYQVTNHSKERPDVWVDSPEKSIILSITSDIRTIESEVFAAPYSLRFPRIDRVRYDKAWYECLDVQSFIELVQSSNGTTQRDTETKQGGKSNRIRSSIRGEKKIMSIVPSHLTQTDVSSIKGDSHIFSNMMFYFVNVPPSHSLESLHKMIAENGGVFSMNLNNSVTHRVAAESKGFKFEAAKRHGDIIHYSWILDCCSQKKLIPLQPKYFLFLSEVTGKKLQEEIDEFSDSYYMYIDLGEFKQLLNTINRSEDISTIDHYSKKYCPKDEWSVFIGCSIYFHTAIPSVKGEWEVLLQLALRRFKVEVLMGGGRVTDKLTCATHLVVLSVPGYDAEFDELQRW</sequence>
<dbReference type="GO" id="GO:0005524">
    <property type="term" value="F:ATP binding"/>
    <property type="evidence" value="ECO:0007669"/>
    <property type="project" value="UniProtKB-KW"/>
</dbReference>
<evidence type="ECO:0000313" key="19">
    <source>
        <dbReference type="EMBL" id="RYR13708.1"/>
    </source>
</evidence>
<dbReference type="FunFam" id="1.10.3260.10:FF:000005">
    <property type="entry name" value="DNA ligase"/>
    <property type="match status" value="1"/>
</dbReference>
<keyword evidence="13" id="KW-0539">Nucleus</keyword>
<evidence type="ECO:0000256" key="16">
    <source>
        <dbReference type="RuleBase" id="RU004196"/>
    </source>
</evidence>
<dbReference type="PANTHER" id="PTHR45997:SF1">
    <property type="entry name" value="DNA LIGASE 4"/>
    <property type="match status" value="1"/>
</dbReference>
<dbReference type="GO" id="GO:0006310">
    <property type="term" value="P:DNA recombination"/>
    <property type="evidence" value="ECO:0007669"/>
    <property type="project" value="UniProtKB-KW"/>
</dbReference>
<dbReference type="FunFam" id="2.40.50.140:FF:000173">
    <property type="entry name" value="DNA ligase"/>
    <property type="match status" value="1"/>
</dbReference>
<evidence type="ECO:0000256" key="11">
    <source>
        <dbReference type="ARBA" id="ARBA00023172"/>
    </source>
</evidence>
<dbReference type="PROSITE" id="PS00697">
    <property type="entry name" value="DNA_LIGASE_A1"/>
    <property type="match status" value="1"/>
</dbReference>
<dbReference type="Gene3D" id="3.40.50.10190">
    <property type="entry name" value="BRCT domain"/>
    <property type="match status" value="2"/>
</dbReference>
<keyword evidence="9 15" id="KW-0067">ATP-binding</keyword>
<dbReference type="Gene3D" id="3.30.470.30">
    <property type="entry name" value="DNA ligase/mRNA capping enzyme"/>
    <property type="match status" value="1"/>
</dbReference>
<keyword evidence="5" id="KW-0479">Metal-binding</keyword>
<dbReference type="GO" id="GO:0003910">
    <property type="term" value="F:DNA ligase (ATP) activity"/>
    <property type="evidence" value="ECO:0007669"/>
    <property type="project" value="UniProtKB-EC"/>
</dbReference>
<evidence type="ECO:0000256" key="4">
    <source>
        <dbReference type="ARBA" id="ARBA00022598"/>
    </source>
</evidence>
<comment type="subcellular location">
    <subcellularLocation>
        <location evidence="2">Nucleus</location>
    </subcellularLocation>
</comment>
<gene>
    <name evidence="19" type="ORF">Ahy_B04g070556</name>
</gene>
<comment type="cofactor">
    <cofactor evidence="1">
        <name>Mg(2+)</name>
        <dbReference type="ChEBI" id="CHEBI:18420"/>
    </cofactor>
</comment>
<dbReference type="Gene3D" id="1.10.3260.10">
    <property type="entry name" value="DNA ligase, ATP-dependent, N-terminal domain"/>
    <property type="match status" value="1"/>
</dbReference>
<dbReference type="InterPro" id="IPR012309">
    <property type="entry name" value="DNA_ligase_ATP-dep_C"/>
</dbReference>
<dbReference type="InterPro" id="IPR044125">
    <property type="entry name" value="Adenylation_DNA_ligase_IV"/>
</dbReference>